<proteinExistence type="predicted"/>
<gene>
    <name evidence="3" type="ORF">KFE25_010183</name>
</gene>
<evidence type="ECO:0000313" key="4">
    <source>
        <dbReference type="Proteomes" id="UP000751190"/>
    </source>
</evidence>
<evidence type="ECO:0000313" key="3">
    <source>
        <dbReference type="EMBL" id="KAG8464815.1"/>
    </source>
</evidence>
<keyword evidence="1" id="KW-0175">Coiled coil</keyword>
<protein>
    <submittedName>
        <fullName evidence="3">Uncharacterized protein</fullName>
    </submittedName>
</protein>
<organism evidence="3 4">
    <name type="scientific">Diacronema lutheri</name>
    <name type="common">Unicellular marine alga</name>
    <name type="synonym">Monochrysis lutheri</name>
    <dbReference type="NCBI Taxonomy" id="2081491"/>
    <lineage>
        <taxon>Eukaryota</taxon>
        <taxon>Haptista</taxon>
        <taxon>Haptophyta</taxon>
        <taxon>Pavlovophyceae</taxon>
        <taxon>Pavlovales</taxon>
        <taxon>Pavlovaceae</taxon>
        <taxon>Diacronema</taxon>
    </lineage>
</organism>
<feature type="coiled-coil region" evidence="1">
    <location>
        <begin position="192"/>
        <end position="226"/>
    </location>
</feature>
<evidence type="ECO:0000256" key="2">
    <source>
        <dbReference type="SAM" id="MobiDB-lite"/>
    </source>
</evidence>
<accession>A0A8J5XSV7</accession>
<dbReference type="AlphaFoldDB" id="A0A8J5XSV7"/>
<comment type="caution">
    <text evidence="3">The sequence shown here is derived from an EMBL/GenBank/DDBJ whole genome shotgun (WGS) entry which is preliminary data.</text>
</comment>
<sequence>MGFGFDVDNVLQGAEAGGRKKGGACALAGPARSGAFEQMLARGAPPDDGAGVGGTRKKPRTTAPASAVHARKAAAKLIAPKAAAPSPAREDDEDELSPNGSPESPETPAFIANNLRKVSDLLTAAGREAAAEAKKKIQDNVKAMKKTQDETAAKIGEIARATLEEFEKVVAERDKLREHTARKLHEAANAYAAELNKKLGIAKSAAEKLRAEIDGQNKHLADVHAQSKATLFDEVEQALAKHKAEMRVAHADAALPSHEVFEVLDKQLGGLLNNPITAP</sequence>
<dbReference type="EMBL" id="JAGTXO010000012">
    <property type="protein sequence ID" value="KAG8464815.1"/>
    <property type="molecule type" value="Genomic_DNA"/>
</dbReference>
<evidence type="ECO:0000256" key="1">
    <source>
        <dbReference type="SAM" id="Coils"/>
    </source>
</evidence>
<reference evidence="3" key="1">
    <citation type="submission" date="2021-05" db="EMBL/GenBank/DDBJ databases">
        <title>The genome of the haptophyte Pavlova lutheri (Diacronema luteri, Pavlovales) - a model for lipid biosynthesis in eukaryotic algae.</title>
        <authorList>
            <person name="Hulatt C.J."/>
            <person name="Posewitz M.C."/>
        </authorList>
    </citation>
    <scope>NUCLEOTIDE SEQUENCE</scope>
    <source>
        <strain evidence="3">NIVA-4/92</strain>
    </source>
</reference>
<keyword evidence="4" id="KW-1185">Reference proteome</keyword>
<dbReference type="Proteomes" id="UP000751190">
    <property type="component" value="Unassembled WGS sequence"/>
</dbReference>
<name>A0A8J5XSV7_DIALT</name>
<feature type="compositionally biased region" description="Low complexity" evidence="2">
    <location>
        <begin position="75"/>
        <end position="87"/>
    </location>
</feature>
<feature type="region of interest" description="Disordered" evidence="2">
    <location>
        <begin position="37"/>
        <end position="108"/>
    </location>
</feature>